<name>A0A4Y3VWB3_9ACTN</name>
<evidence type="ECO:0000313" key="2">
    <source>
        <dbReference type="Proteomes" id="UP000317881"/>
    </source>
</evidence>
<dbReference type="EMBL" id="BJND01000109">
    <property type="protein sequence ID" value="GEC10425.1"/>
    <property type="molecule type" value="Genomic_DNA"/>
</dbReference>
<dbReference type="AlphaFoldDB" id="A0A4Y3VWB3"/>
<dbReference type="RefSeq" id="WP_174864802.1">
    <property type="nucleotide sequence ID" value="NZ_BJND01000109.1"/>
</dbReference>
<accession>A0A4Y3VWB3</accession>
<dbReference type="Proteomes" id="UP000317881">
    <property type="component" value="Unassembled WGS sequence"/>
</dbReference>
<comment type="caution">
    <text evidence="1">The sequence shown here is derived from an EMBL/GenBank/DDBJ whole genome shotgun (WGS) entry which is preliminary data.</text>
</comment>
<protein>
    <submittedName>
        <fullName evidence="1">Uncharacterized protein</fullName>
    </submittedName>
</protein>
<sequence length="53" mass="5394">MTATGEGAATDIAGAYQAMSAMPGRSIVPETSAQKLLGVTPRTTSQWLADIGL</sequence>
<organism evidence="1 2">
    <name type="scientific">Streptomyces spinoverrucosus</name>
    <dbReference type="NCBI Taxonomy" id="284043"/>
    <lineage>
        <taxon>Bacteria</taxon>
        <taxon>Bacillati</taxon>
        <taxon>Actinomycetota</taxon>
        <taxon>Actinomycetes</taxon>
        <taxon>Kitasatosporales</taxon>
        <taxon>Streptomycetaceae</taxon>
        <taxon>Streptomyces</taxon>
    </lineage>
</organism>
<evidence type="ECO:0000313" key="1">
    <source>
        <dbReference type="EMBL" id="GEC10425.1"/>
    </source>
</evidence>
<gene>
    <name evidence="1" type="ORF">SSP24_80800</name>
</gene>
<keyword evidence="2" id="KW-1185">Reference proteome</keyword>
<proteinExistence type="predicted"/>
<reference evidence="1 2" key="1">
    <citation type="submission" date="2019-06" db="EMBL/GenBank/DDBJ databases">
        <title>Whole genome shotgun sequence of Streptomyces spinoverrucosus NBRC 14228.</title>
        <authorList>
            <person name="Hosoyama A."/>
            <person name="Uohara A."/>
            <person name="Ohji S."/>
            <person name="Ichikawa N."/>
        </authorList>
    </citation>
    <scope>NUCLEOTIDE SEQUENCE [LARGE SCALE GENOMIC DNA]</scope>
    <source>
        <strain evidence="1 2">NBRC 14228</strain>
    </source>
</reference>